<comment type="caution">
    <text evidence="1">The sequence shown here is derived from an EMBL/GenBank/DDBJ whole genome shotgun (WGS) entry which is preliminary data.</text>
</comment>
<protein>
    <submittedName>
        <fullName evidence="1">Chromosome partitioning protein ParA</fullName>
    </submittedName>
</protein>
<proteinExistence type="predicted"/>
<dbReference type="OrthoDB" id="9778801at2"/>
<dbReference type="PANTHER" id="PTHR33973">
    <property type="entry name" value="OS07G0153300 PROTEIN"/>
    <property type="match status" value="1"/>
</dbReference>
<reference evidence="1 2" key="1">
    <citation type="submission" date="2017-05" db="EMBL/GenBank/DDBJ databases">
        <title>Complete and WGS of Bordetella genogroups.</title>
        <authorList>
            <person name="Spilker T."/>
            <person name="LiPuma J."/>
        </authorList>
    </citation>
    <scope>NUCLEOTIDE SEQUENCE [LARGE SCALE GENOMIC DNA]</scope>
    <source>
        <strain evidence="1 2">AU17610</strain>
    </source>
</reference>
<dbReference type="AlphaFoldDB" id="A0A261RW25"/>
<dbReference type="RefSeq" id="WP_094828506.1">
    <property type="nucleotide sequence ID" value="NZ_NEVL01000005.1"/>
</dbReference>
<sequence>MSRVVHSAVYEGRVTHSRHAPTPHAFRYRMAQLYLDLDELDQAFDRRWLWSVNRRNLAQWRRADYLGDPDVPLAQAVRERVREATGSMPAGPVRMLTHLRYGGYVFNPVTFYYCHAADGTLSSIVADITNTPWRERHAYVLPLTRAQRHGRLWCWEFDKDFHVSPFMAMDRRYDWRFTEPGEELRVHMKVLRGLAPEFDADLALWRRPLDGAALARVLLRYPLMTLQVIGAIHWQALRLWLKRTPVHDHPGRADRGPKETS</sequence>
<dbReference type="PANTHER" id="PTHR33973:SF4">
    <property type="entry name" value="OS07G0153300 PROTEIN"/>
    <property type="match status" value="1"/>
</dbReference>
<dbReference type="InterPro" id="IPR010775">
    <property type="entry name" value="DUF1365"/>
</dbReference>
<organism evidence="1 2">
    <name type="scientific">Bordetella genomosp. 1</name>
    <dbReference type="NCBI Taxonomy" id="1395607"/>
    <lineage>
        <taxon>Bacteria</taxon>
        <taxon>Pseudomonadati</taxon>
        <taxon>Pseudomonadota</taxon>
        <taxon>Betaproteobacteria</taxon>
        <taxon>Burkholderiales</taxon>
        <taxon>Alcaligenaceae</taxon>
        <taxon>Bordetella</taxon>
    </lineage>
</organism>
<evidence type="ECO:0000313" key="2">
    <source>
        <dbReference type="Proteomes" id="UP000217005"/>
    </source>
</evidence>
<evidence type="ECO:0000313" key="1">
    <source>
        <dbReference type="EMBL" id="OZI29268.1"/>
    </source>
</evidence>
<dbReference type="EMBL" id="NEVL01000005">
    <property type="protein sequence ID" value="OZI29268.1"/>
    <property type="molecule type" value="Genomic_DNA"/>
</dbReference>
<dbReference type="Proteomes" id="UP000217005">
    <property type="component" value="Unassembled WGS sequence"/>
</dbReference>
<name>A0A261RW25_9BORD</name>
<accession>A0A261RW25</accession>
<dbReference type="Pfam" id="PF07103">
    <property type="entry name" value="DUF1365"/>
    <property type="match status" value="1"/>
</dbReference>
<gene>
    <name evidence="1" type="ORF">CEG14_21855</name>
</gene>